<dbReference type="Pfam" id="PF02321">
    <property type="entry name" value="OEP"/>
    <property type="match status" value="1"/>
</dbReference>
<organism evidence="3 4">
    <name type="scientific">Sulfurovum zhangzhouensis</name>
    <dbReference type="NCBI Taxonomy" id="3019067"/>
    <lineage>
        <taxon>Bacteria</taxon>
        <taxon>Pseudomonadati</taxon>
        <taxon>Campylobacterota</taxon>
        <taxon>Epsilonproteobacteria</taxon>
        <taxon>Campylobacterales</taxon>
        <taxon>Sulfurovaceae</taxon>
        <taxon>Sulfurovum</taxon>
    </lineage>
</organism>
<proteinExistence type="inferred from homology"/>
<dbReference type="Gene3D" id="1.20.1600.10">
    <property type="entry name" value="Outer membrane efflux proteins (OEP)"/>
    <property type="match status" value="1"/>
</dbReference>
<keyword evidence="4" id="KW-1185">Reference proteome</keyword>
<comment type="similarity">
    <text evidence="1">Belongs to the outer membrane factor (OMF) (TC 1.B.17) family.</text>
</comment>
<feature type="coiled-coil region" evidence="2">
    <location>
        <begin position="325"/>
        <end position="352"/>
    </location>
</feature>
<dbReference type="Proteomes" id="UP001169069">
    <property type="component" value="Unassembled WGS sequence"/>
</dbReference>
<accession>A0ABT7QVD1</accession>
<evidence type="ECO:0000256" key="1">
    <source>
        <dbReference type="ARBA" id="ARBA00007613"/>
    </source>
</evidence>
<name>A0ABT7QVD1_9BACT</name>
<sequence>MLKKSLLIALSIPLFLNAASITSLLLALQHRPESQLDNLEIEKSKLNKESVSDQLMPTVNIYGGYEISNTPTALVIVVPNKLTEMVQDPNIGQPFSKGIAREGVNFTWPLFIKSVYTLEEKAELLNLSAKEKKKLNLIQREAIVVGSVAQLKYLESLKDALKAKKHSITQTQIRTRLEIKEGRAPQSADFILESNINDVDIAINNIDQNINLISSKIETLTGIYLKHSVPLTLRRSVITDEIMALKPLKKNVEAKQKGIQATKEAFIPSIVTKGSYTYSQADAYNNDKPISEQYGTLGIYLTMPLFDASKNTAIEQAKVDYLKEKTNLNQTQHALEVQAKQLQREIILLKKSITLAKKSVSDQKELLKIAKVSYENERITQEEYLRYEDALANSKANLYNIHAKQWQDIAQLAVIYGNDLGEIVK</sequence>
<gene>
    <name evidence="3" type="ORF">PGH07_01245</name>
</gene>
<protein>
    <submittedName>
        <fullName evidence="3">TolC family protein</fullName>
    </submittedName>
</protein>
<keyword evidence="2" id="KW-0175">Coiled coil</keyword>
<dbReference type="EMBL" id="JAQIBD010000001">
    <property type="protein sequence ID" value="MDM5270797.1"/>
    <property type="molecule type" value="Genomic_DNA"/>
</dbReference>
<evidence type="ECO:0000313" key="4">
    <source>
        <dbReference type="Proteomes" id="UP001169069"/>
    </source>
</evidence>
<evidence type="ECO:0000313" key="3">
    <source>
        <dbReference type="EMBL" id="MDM5270797.1"/>
    </source>
</evidence>
<dbReference type="PANTHER" id="PTHR30203">
    <property type="entry name" value="OUTER MEMBRANE CATION EFFLUX PROTEIN"/>
    <property type="match status" value="1"/>
</dbReference>
<comment type="caution">
    <text evidence="3">The sequence shown here is derived from an EMBL/GenBank/DDBJ whole genome shotgun (WGS) entry which is preliminary data.</text>
</comment>
<dbReference type="InterPro" id="IPR003423">
    <property type="entry name" value="OMP_efflux"/>
</dbReference>
<dbReference type="SUPFAM" id="SSF56954">
    <property type="entry name" value="Outer membrane efflux proteins (OEP)"/>
    <property type="match status" value="1"/>
</dbReference>
<evidence type="ECO:0000256" key="2">
    <source>
        <dbReference type="SAM" id="Coils"/>
    </source>
</evidence>
<dbReference type="PANTHER" id="PTHR30203:SF30">
    <property type="entry name" value="OUTER MEMBRANE PROTEIN-RELATED"/>
    <property type="match status" value="1"/>
</dbReference>
<reference evidence="3" key="1">
    <citation type="submission" date="2023-01" db="EMBL/GenBank/DDBJ databases">
        <title>Sulfurovum sp. zt1-1 genome assembly.</title>
        <authorList>
            <person name="Wang J."/>
        </authorList>
    </citation>
    <scope>NUCLEOTIDE SEQUENCE</scope>
    <source>
        <strain evidence="3">Zt1-1</strain>
    </source>
</reference>
<dbReference type="RefSeq" id="WP_289412073.1">
    <property type="nucleotide sequence ID" value="NZ_JAQIBD010000001.1"/>
</dbReference>
<dbReference type="InterPro" id="IPR010131">
    <property type="entry name" value="MdtP/NodT-like"/>
</dbReference>